<evidence type="ECO:0000256" key="2">
    <source>
        <dbReference type="SAM" id="Phobius"/>
    </source>
</evidence>
<organism evidence="3 6">
    <name type="scientific">Erysipelothrix amsterdamensis</name>
    <dbReference type="NCBI Taxonomy" id="2929157"/>
    <lineage>
        <taxon>Bacteria</taxon>
        <taxon>Bacillati</taxon>
        <taxon>Bacillota</taxon>
        <taxon>Erysipelotrichia</taxon>
        <taxon>Erysipelotrichales</taxon>
        <taxon>Erysipelotrichaceae</taxon>
        <taxon>Erysipelothrix</taxon>
    </lineage>
</organism>
<evidence type="ECO:0000313" key="5">
    <source>
        <dbReference type="Proteomes" id="UP001154095"/>
    </source>
</evidence>
<evidence type="ECO:0000313" key="4">
    <source>
        <dbReference type="EMBL" id="CAH2763775.1"/>
    </source>
</evidence>
<evidence type="ECO:0000313" key="3">
    <source>
        <dbReference type="EMBL" id="CAH2760484.1"/>
    </source>
</evidence>
<name>A0AAU9VDQ4_9FIRM</name>
<sequence length="90" mass="10371">MGSIISFLILFFITMIIIRILPQLVGLVVIIWVISTIVRVIQEVRRPRGSTRDFYENQSTHSDASYSDNHNGDVIDVEYTTRDVTDKENK</sequence>
<keyword evidence="2" id="KW-0472">Membrane</keyword>
<dbReference type="AlphaFoldDB" id="A0AAU9VDQ4"/>
<protein>
    <submittedName>
        <fullName evidence="3">DUF4834 family protein</fullName>
    </submittedName>
</protein>
<dbReference type="RefSeq" id="WP_254006935.1">
    <property type="nucleotide sequence ID" value="NZ_OW659477.1"/>
</dbReference>
<dbReference type="Proteomes" id="UP001154111">
    <property type="component" value="Chromosome"/>
</dbReference>
<gene>
    <name evidence="3" type="ORF">ERYAMS2_00118</name>
    <name evidence="4" type="ORF">ERYAMS_01676</name>
</gene>
<feature type="transmembrane region" description="Helical" evidence="2">
    <location>
        <begin position="6"/>
        <end position="38"/>
    </location>
</feature>
<dbReference type="Proteomes" id="UP001154095">
    <property type="component" value="Chromosome"/>
</dbReference>
<evidence type="ECO:0000313" key="6">
    <source>
        <dbReference type="Proteomes" id="UP001154111"/>
    </source>
</evidence>
<dbReference type="EMBL" id="OW659496">
    <property type="protein sequence ID" value="CAH2763775.1"/>
    <property type="molecule type" value="Genomic_DNA"/>
</dbReference>
<evidence type="ECO:0000256" key="1">
    <source>
        <dbReference type="SAM" id="MobiDB-lite"/>
    </source>
</evidence>
<proteinExistence type="predicted"/>
<dbReference type="EMBL" id="OW659477">
    <property type="protein sequence ID" value="CAH2760484.1"/>
    <property type="molecule type" value="Genomic_DNA"/>
</dbReference>
<feature type="region of interest" description="Disordered" evidence="1">
    <location>
        <begin position="52"/>
        <end position="90"/>
    </location>
</feature>
<feature type="compositionally biased region" description="Basic and acidic residues" evidence="1">
    <location>
        <begin position="79"/>
        <end position="90"/>
    </location>
</feature>
<keyword evidence="5" id="KW-1185">Reference proteome</keyword>
<reference evidence="3" key="1">
    <citation type="submission" date="2022-04" db="EMBL/GenBank/DDBJ databases">
        <authorList>
            <person name="Forde T."/>
        </authorList>
    </citation>
    <scope>NUCLEOTIDE SEQUENCE</scope>
    <source>
        <strain evidence="3">A18Y016a</strain>
        <strain evidence="4">A18Y020d</strain>
    </source>
</reference>
<feature type="compositionally biased region" description="Polar residues" evidence="1">
    <location>
        <begin position="56"/>
        <end position="69"/>
    </location>
</feature>
<keyword evidence="2" id="KW-1133">Transmembrane helix</keyword>
<keyword evidence="2" id="KW-0812">Transmembrane</keyword>
<accession>A0AAU9VDQ4</accession>